<feature type="compositionally biased region" description="Polar residues" evidence="1">
    <location>
        <begin position="1"/>
        <end position="12"/>
    </location>
</feature>
<reference evidence="2" key="1">
    <citation type="submission" date="2021-05" db="EMBL/GenBank/DDBJ databases">
        <authorList>
            <person name="Alioto T."/>
            <person name="Alioto T."/>
            <person name="Gomez Garrido J."/>
        </authorList>
    </citation>
    <scope>NUCLEOTIDE SEQUENCE</scope>
</reference>
<evidence type="ECO:0000256" key="1">
    <source>
        <dbReference type="SAM" id="MobiDB-lite"/>
    </source>
</evidence>
<dbReference type="AlphaFoldDB" id="A0A8D8W519"/>
<name>A0A8D8W519_9HEMI</name>
<feature type="compositionally biased region" description="Polar residues" evidence="1">
    <location>
        <begin position="141"/>
        <end position="161"/>
    </location>
</feature>
<proteinExistence type="predicted"/>
<protein>
    <submittedName>
        <fullName evidence="2">Uncharacterized protein</fullName>
    </submittedName>
</protein>
<accession>A0A8D8W519</accession>
<organism evidence="2">
    <name type="scientific">Cacopsylla melanoneura</name>
    <dbReference type="NCBI Taxonomy" id="428564"/>
    <lineage>
        <taxon>Eukaryota</taxon>
        <taxon>Metazoa</taxon>
        <taxon>Ecdysozoa</taxon>
        <taxon>Arthropoda</taxon>
        <taxon>Hexapoda</taxon>
        <taxon>Insecta</taxon>
        <taxon>Pterygota</taxon>
        <taxon>Neoptera</taxon>
        <taxon>Paraneoptera</taxon>
        <taxon>Hemiptera</taxon>
        <taxon>Sternorrhyncha</taxon>
        <taxon>Psylloidea</taxon>
        <taxon>Psyllidae</taxon>
        <taxon>Psyllinae</taxon>
        <taxon>Cacopsylla</taxon>
    </lineage>
</organism>
<feature type="compositionally biased region" description="Basic and acidic residues" evidence="1">
    <location>
        <begin position="65"/>
        <end position="77"/>
    </location>
</feature>
<dbReference type="EMBL" id="HBUF01139938">
    <property type="protein sequence ID" value="CAG6646083.1"/>
    <property type="molecule type" value="Transcribed_RNA"/>
</dbReference>
<sequence>MVRNTKTLNSLPYISGPRTRKRKRWSDQYRQLTDAALFRQIDAPPPNTFQYGRRIRRSPITDNLRQPEQDMEVDRVPDPASSIPRPLFRIRKGKMDLPPPNLVPSVPRFKDCVPVNLLLRRPGCVKPSFEGSSGPLAGPLTQVNSSGESEKTYQSTYVHKI</sequence>
<feature type="region of interest" description="Disordered" evidence="1">
    <location>
        <begin position="1"/>
        <end position="25"/>
    </location>
</feature>
<feature type="region of interest" description="Disordered" evidence="1">
    <location>
        <begin position="128"/>
        <end position="161"/>
    </location>
</feature>
<evidence type="ECO:0000313" key="2">
    <source>
        <dbReference type="EMBL" id="CAG6646083.1"/>
    </source>
</evidence>
<feature type="region of interest" description="Disordered" evidence="1">
    <location>
        <begin position="59"/>
        <end position="86"/>
    </location>
</feature>